<dbReference type="PANTHER" id="PTHR15071">
    <property type="entry name" value="MANNOSE-6-PHOSPHATE RECEPTOR FAMILY MEMBER"/>
    <property type="match status" value="1"/>
</dbReference>
<evidence type="ECO:0000256" key="7">
    <source>
        <dbReference type="ARBA" id="ARBA00023157"/>
    </source>
</evidence>
<evidence type="ECO:0000256" key="4">
    <source>
        <dbReference type="ARBA" id="ARBA00022729"/>
    </source>
</evidence>
<proteinExistence type="predicted"/>
<dbReference type="STRING" id="857342.A0A2T3B1I2"/>
<evidence type="ECO:0000313" key="13">
    <source>
        <dbReference type="Proteomes" id="UP000241818"/>
    </source>
</evidence>
<dbReference type="RefSeq" id="XP_024720767.1">
    <property type="nucleotide sequence ID" value="XM_024860711.1"/>
</dbReference>
<keyword evidence="8" id="KW-0325">Glycoprotein</keyword>
<evidence type="ECO:0000256" key="2">
    <source>
        <dbReference type="ARBA" id="ARBA00022448"/>
    </source>
</evidence>
<keyword evidence="3 9" id="KW-0812">Transmembrane</keyword>
<feature type="chain" id="PRO_5015742089" description="MRH domain-containing protein" evidence="10">
    <location>
        <begin position="22"/>
        <end position="343"/>
    </location>
</feature>
<accession>A0A2T3B1I2</accession>
<feature type="domain" description="MRH" evidence="11">
    <location>
        <begin position="32"/>
        <end position="229"/>
    </location>
</feature>
<evidence type="ECO:0000259" key="11">
    <source>
        <dbReference type="PROSITE" id="PS51914"/>
    </source>
</evidence>
<reference evidence="12 13" key="1">
    <citation type="journal article" date="2018" name="New Phytol.">
        <title>Comparative genomics and transcriptomics depict ericoid mycorrhizal fungi as versatile saprotrophs and plant mutualists.</title>
        <authorList>
            <person name="Martino E."/>
            <person name="Morin E."/>
            <person name="Grelet G.A."/>
            <person name="Kuo A."/>
            <person name="Kohler A."/>
            <person name="Daghino S."/>
            <person name="Barry K.W."/>
            <person name="Cichocki N."/>
            <person name="Clum A."/>
            <person name="Dockter R.B."/>
            <person name="Hainaut M."/>
            <person name="Kuo R.C."/>
            <person name="LaButti K."/>
            <person name="Lindahl B.D."/>
            <person name="Lindquist E.A."/>
            <person name="Lipzen A."/>
            <person name="Khouja H.R."/>
            <person name="Magnuson J."/>
            <person name="Murat C."/>
            <person name="Ohm R.A."/>
            <person name="Singer S.W."/>
            <person name="Spatafora J.W."/>
            <person name="Wang M."/>
            <person name="Veneault-Fourrey C."/>
            <person name="Henrissat B."/>
            <person name="Grigoriev I.V."/>
            <person name="Martin F.M."/>
            <person name="Perotto S."/>
        </authorList>
    </citation>
    <scope>NUCLEOTIDE SEQUENCE [LARGE SCALE GENOMIC DNA]</scope>
    <source>
        <strain evidence="12 13">ATCC 22711</strain>
    </source>
</reference>
<evidence type="ECO:0000256" key="9">
    <source>
        <dbReference type="SAM" id="Phobius"/>
    </source>
</evidence>
<evidence type="ECO:0000256" key="1">
    <source>
        <dbReference type="ARBA" id="ARBA00004308"/>
    </source>
</evidence>
<name>A0A2T3B1I2_AMORE</name>
<dbReference type="InParanoid" id="A0A2T3B1I2"/>
<keyword evidence="13" id="KW-1185">Reference proteome</keyword>
<evidence type="ECO:0000256" key="6">
    <source>
        <dbReference type="ARBA" id="ARBA00023136"/>
    </source>
</evidence>
<comment type="subcellular location">
    <subcellularLocation>
        <location evidence="1">Endomembrane system</location>
    </subcellularLocation>
</comment>
<dbReference type="InterPro" id="IPR009011">
    <property type="entry name" value="Man6P_isomerase_rcpt-bd_dom_sf"/>
</dbReference>
<keyword evidence="6 9" id="KW-0472">Membrane</keyword>
<dbReference type="Pfam" id="PF02157">
    <property type="entry name" value="Man-6-P_recep"/>
    <property type="match status" value="1"/>
</dbReference>
<dbReference type="InterPro" id="IPR044865">
    <property type="entry name" value="MRH_dom"/>
</dbReference>
<evidence type="ECO:0000256" key="3">
    <source>
        <dbReference type="ARBA" id="ARBA00022692"/>
    </source>
</evidence>
<keyword evidence="4 10" id="KW-0732">Signal</keyword>
<dbReference type="PROSITE" id="PS51914">
    <property type="entry name" value="MRH"/>
    <property type="match status" value="1"/>
</dbReference>
<dbReference type="Proteomes" id="UP000241818">
    <property type="component" value="Unassembled WGS sequence"/>
</dbReference>
<dbReference type="GO" id="GO:0010008">
    <property type="term" value="C:endosome membrane"/>
    <property type="evidence" value="ECO:0007669"/>
    <property type="project" value="UniProtKB-SubCell"/>
</dbReference>
<gene>
    <name evidence="12" type="ORF">M430DRAFT_101477</name>
</gene>
<protein>
    <recommendedName>
        <fullName evidence="11">MRH domain-containing protein</fullName>
    </recommendedName>
</protein>
<feature type="transmembrane region" description="Helical" evidence="9">
    <location>
        <begin position="240"/>
        <end position="261"/>
    </location>
</feature>
<dbReference type="AlphaFoldDB" id="A0A2T3B1I2"/>
<sequence>MLLSSLPNILAFALLCGVSAASDDKPKPKPVDPCTISSPSGSFFDLRSLSIQPVPPGTTPGKNQKTDSWHAKGYDYKSNFTLNVCAPVVETLDNVQGVDKDLWKNVSAFYEVGSKQYSLGQQSSNLTLRGRRLVLQYINGSPCGEGKGKARLKRGAEASWDDYDEGSDNDKGEYHTQAVLTGARRKSATISFHCDKDPLATTATATFASVDPDECAYFFEILSPAACGGSVPTQKGVGPAAVFAIIGLIAILVYFLGGVVYQRNVAHARGWRQLPNYSMWAGIGSFIKTLQDIFIIITSSCARFVPRRRGYSALSASANAGRGRHRADDENRLIDQLDEEWDD</sequence>
<evidence type="ECO:0000256" key="5">
    <source>
        <dbReference type="ARBA" id="ARBA00022989"/>
    </source>
</evidence>
<dbReference type="GO" id="GO:0005770">
    <property type="term" value="C:late endosome"/>
    <property type="evidence" value="ECO:0007669"/>
    <property type="project" value="TreeGrafter"/>
</dbReference>
<keyword evidence="2" id="KW-0813">Transport</keyword>
<dbReference type="EMBL" id="KZ679011">
    <property type="protein sequence ID" value="PSS18415.1"/>
    <property type="molecule type" value="Genomic_DNA"/>
</dbReference>
<organism evidence="12 13">
    <name type="scientific">Amorphotheca resinae ATCC 22711</name>
    <dbReference type="NCBI Taxonomy" id="857342"/>
    <lineage>
        <taxon>Eukaryota</taxon>
        <taxon>Fungi</taxon>
        <taxon>Dikarya</taxon>
        <taxon>Ascomycota</taxon>
        <taxon>Pezizomycotina</taxon>
        <taxon>Leotiomycetes</taxon>
        <taxon>Helotiales</taxon>
        <taxon>Amorphothecaceae</taxon>
        <taxon>Amorphotheca</taxon>
    </lineage>
</organism>
<feature type="signal peptide" evidence="10">
    <location>
        <begin position="1"/>
        <end position="21"/>
    </location>
</feature>
<keyword evidence="7" id="KW-1015">Disulfide bond</keyword>
<dbReference type="OrthoDB" id="4504960at2759"/>
<dbReference type="InterPro" id="IPR028927">
    <property type="entry name" value="Man-6-P_rcpt"/>
</dbReference>
<evidence type="ECO:0000256" key="10">
    <source>
        <dbReference type="SAM" id="SignalP"/>
    </source>
</evidence>
<evidence type="ECO:0000313" key="12">
    <source>
        <dbReference type="EMBL" id="PSS18415.1"/>
    </source>
</evidence>
<dbReference type="GO" id="GO:0007034">
    <property type="term" value="P:vacuolar transport"/>
    <property type="evidence" value="ECO:0007669"/>
    <property type="project" value="TreeGrafter"/>
</dbReference>
<evidence type="ECO:0000256" key="8">
    <source>
        <dbReference type="ARBA" id="ARBA00023180"/>
    </source>
</evidence>
<dbReference type="GO" id="GO:0000139">
    <property type="term" value="C:Golgi membrane"/>
    <property type="evidence" value="ECO:0007669"/>
    <property type="project" value="UniProtKB-SubCell"/>
</dbReference>
<dbReference type="GeneID" id="36568792"/>
<keyword evidence="5 9" id="KW-1133">Transmembrane helix</keyword>
<dbReference type="FunCoup" id="A0A2T3B1I2">
    <property type="interactions" value="200"/>
</dbReference>
<dbReference type="Gene3D" id="2.70.130.10">
    <property type="entry name" value="Mannose-6-phosphate receptor binding domain"/>
    <property type="match status" value="2"/>
</dbReference>
<dbReference type="SUPFAM" id="SSF50911">
    <property type="entry name" value="Mannose 6-phosphate receptor domain"/>
    <property type="match status" value="1"/>
</dbReference>
<dbReference type="PANTHER" id="PTHR15071:SF0">
    <property type="entry name" value="MANNOSE 6-PHOSPHATE RECEPTOR-LIKE PROTEIN 1"/>
    <property type="match status" value="1"/>
</dbReference>